<dbReference type="EMBL" id="CP017316">
    <property type="protein sequence ID" value="AOT59722.1"/>
    <property type="molecule type" value="Genomic_DNA"/>
</dbReference>
<organism evidence="3 4">
    <name type="scientific">Streptomyces rubrolavendulae</name>
    <dbReference type="NCBI Taxonomy" id="285473"/>
    <lineage>
        <taxon>Bacteria</taxon>
        <taxon>Bacillati</taxon>
        <taxon>Actinomycetota</taxon>
        <taxon>Actinomycetes</taxon>
        <taxon>Kitasatosporales</taxon>
        <taxon>Streptomycetaceae</taxon>
        <taxon>Streptomyces</taxon>
    </lineage>
</organism>
<evidence type="ECO:0000313" key="4">
    <source>
        <dbReference type="Proteomes" id="UP000095349"/>
    </source>
</evidence>
<evidence type="ECO:0000259" key="2">
    <source>
        <dbReference type="Pfam" id="PF04149"/>
    </source>
</evidence>
<evidence type="ECO:0000313" key="3">
    <source>
        <dbReference type="EMBL" id="AOT59722.1"/>
    </source>
</evidence>
<dbReference type="OrthoDB" id="3436866at2"/>
<dbReference type="AlphaFoldDB" id="A0A1D8G2P0"/>
<dbReference type="RefSeq" id="WP_069977041.1">
    <property type="nucleotide sequence ID" value="NZ_CP017316.1"/>
</dbReference>
<feature type="region of interest" description="Disordered" evidence="1">
    <location>
        <begin position="59"/>
        <end position="79"/>
    </location>
</feature>
<dbReference type="STRING" id="285473.A4G23_02565"/>
<feature type="domain" description="DUF397" evidence="2">
    <location>
        <begin position="6"/>
        <end position="55"/>
    </location>
</feature>
<evidence type="ECO:0000256" key="1">
    <source>
        <dbReference type="SAM" id="MobiDB-lite"/>
    </source>
</evidence>
<proteinExistence type="predicted"/>
<name>A0A1D8G2P0_9ACTN</name>
<reference evidence="3 4" key="1">
    <citation type="submission" date="2016-09" db="EMBL/GenBank/DDBJ databases">
        <title>Streptomyces rubrolavendulae MJM4426 Genome sequencing and assembly.</title>
        <authorList>
            <person name="Kim J.-G."/>
        </authorList>
    </citation>
    <scope>NUCLEOTIDE SEQUENCE [LARGE SCALE GENOMIC DNA]</scope>
    <source>
        <strain evidence="3 4">MJM4426</strain>
    </source>
</reference>
<dbReference type="PATRIC" id="fig|285473.5.peg.2689"/>
<dbReference type="Proteomes" id="UP000095349">
    <property type="component" value="Chromosome"/>
</dbReference>
<dbReference type="Pfam" id="PF04149">
    <property type="entry name" value="DUF397"/>
    <property type="match status" value="1"/>
</dbReference>
<gene>
    <name evidence="3" type="ORF">A4G23_02565</name>
</gene>
<keyword evidence="4" id="KW-1185">Reference proteome</keyword>
<sequence length="111" mass="11744">MTPANDWQKSSYCGTGESCIHLAPAPQGAVRLTESSDPSGTVLTLAPATWRAWRRAIGDGRLPRPDAEPGPGGRLLLRSPDDQGLVVTTTTAQWEAFAAGVRDGEFDRPAG</sequence>
<dbReference type="InterPro" id="IPR007278">
    <property type="entry name" value="DUF397"/>
</dbReference>
<protein>
    <recommendedName>
        <fullName evidence="2">DUF397 domain-containing protein</fullName>
    </recommendedName>
</protein>
<accession>A0A1D8G2P0</accession>
<dbReference type="KEGG" id="srn:A4G23_02565"/>